<dbReference type="Proteomes" id="UP000785679">
    <property type="component" value="Unassembled WGS sequence"/>
</dbReference>
<dbReference type="InterPro" id="IPR029033">
    <property type="entry name" value="His_PPase_superfam"/>
</dbReference>
<dbReference type="SUPFAM" id="SSF53254">
    <property type="entry name" value="Phosphoglycerate mutase-like"/>
    <property type="match status" value="1"/>
</dbReference>
<keyword evidence="2" id="KW-1185">Reference proteome</keyword>
<accession>A0A8J8NN19</accession>
<dbReference type="Gene3D" id="3.40.50.1240">
    <property type="entry name" value="Phosphoglycerate mutase-like"/>
    <property type="match status" value="1"/>
</dbReference>
<comment type="caution">
    <text evidence="1">The sequence shown here is derived from an EMBL/GenBank/DDBJ whole genome shotgun (WGS) entry which is preliminary data.</text>
</comment>
<dbReference type="EMBL" id="RRYP01010532">
    <property type="protein sequence ID" value="TNV78316.1"/>
    <property type="molecule type" value="Genomic_DNA"/>
</dbReference>
<evidence type="ECO:0000313" key="2">
    <source>
        <dbReference type="Proteomes" id="UP000785679"/>
    </source>
</evidence>
<organism evidence="1 2">
    <name type="scientific">Halteria grandinella</name>
    <dbReference type="NCBI Taxonomy" id="5974"/>
    <lineage>
        <taxon>Eukaryota</taxon>
        <taxon>Sar</taxon>
        <taxon>Alveolata</taxon>
        <taxon>Ciliophora</taxon>
        <taxon>Intramacronucleata</taxon>
        <taxon>Spirotrichea</taxon>
        <taxon>Stichotrichia</taxon>
        <taxon>Sporadotrichida</taxon>
        <taxon>Halteriidae</taxon>
        <taxon>Halteria</taxon>
    </lineage>
</organism>
<reference evidence="1" key="1">
    <citation type="submission" date="2019-06" db="EMBL/GenBank/DDBJ databases">
        <authorList>
            <person name="Zheng W."/>
        </authorList>
    </citation>
    <scope>NUCLEOTIDE SEQUENCE</scope>
    <source>
        <strain evidence="1">QDHG01</strain>
    </source>
</reference>
<proteinExistence type="predicted"/>
<protein>
    <submittedName>
        <fullName evidence="1">Uncharacterized protein</fullName>
    </submittedName>
</protein>
<dbReference type="OrthoDB" id="10507793at2759"/>
<evidence type="ECO:0000313" key="1">
    <source>
        <dbReference type="EMBL" id="TNV78316.1"/>
    </source>
</evidence>
<dbReference type="AlphaFoldDB" id="A0A8J8NN19"/>
<name>A0A8J8NN19_HALGN</name>
<gene>
    <name evidence="1" type="ORF">FGO68_gene16842</name>
</gene>
<sequence>MSHFEFLYAAVFGDILVCENFEGDTPRYRFTANQYFHMRMVQKYYLTMPIGDDGRQLAITKELRKPVALLDQRANEILSGQVSDLKYLLYSSHDDAIANTIMFMQPLEHVLIDIPFASSIYMELHYEQACIDKIKDRTCFTVQVFHNNTPLKFDTCIQANAKRGSQSDVCQIDDFLAHWDKVKYPGDVMEGCAQPYVPSI</sequence>